<evidence type="ECO:0000256" key="1">
    <source>
        <dbReference type="SAM" id="MobiDB-lite"/>
    </source>
</evidence>
<feature type="compositionally biased region" description="Basic and acidic residues" evidence="1">
    <location>
        <begin position="28"/>
        <end position="63"/>
    </location>
</feature>
<evidence type="ECO:0000313" key="2">
    <source>
        <dbReference type="EMBL" id="GBN44188.1"/>
    </source>
</evidence>
<keyword evidence="3" id="KW-1185">Reference proteome</keyword>
<organism evidence="2 3">
    <name type="scientific">Araneus ventricosus</name>
    <name type="common">Orbweaver spider</name>
    <name type="synonym">Epeira ventricosa</name>
    <dbReference type="NCBI Taxonomy" id="182803"/>
    <lineage>
        <taxon>Eukaryota</taxon>
        <taxon>Metazoa</taxon>
        <taxon>Ecdysozoa</taxon>
        <taxon>Arthropoda</taxon>
        <taxon>Chelicerata</taxon>
        <taxon>Arachnida</taxon>
        <taxon>Araneae</taxon>
        <taxon>Araneomorphae</taxon>
        <taxon>Entelegynae</taxon>
        <taxon>Araneoidea</taxon>
        <taxon>Araneidae</taxon>
        <taxon>Araneus</taxon>
    </lineage>
</organism>
<comment type="caution">
    <text evidence="2">The sequence shown here is derived from an EMBL/GenBank/DDBJ whole genome shotgun (WGS) entry which is preliminary data.</text>
</comment>
<sequence length="63" mass="7169">NVLSLAKQVTTIPPRSLHTLTVMMSRSLRNESEDPDPQKERRDPIPSKRNENAKRNESAESDP</sequence>
<evidence type="ECO:0000313" key="3">
    <source>
        <dbReference type="Proteomes" id="UP000499080"/>
    </source>
</evidence>
<dbReference type="Proteomes" id="UP000499080">
    <property type="component" value="Unassembled WGS sequence"/>
</dbReference>
<protein>
    <submittedName>
        <fullName evidence="2">Uncharacterized protein</fullName>
    </submittedName>
</protein>
<feature type="region of interest" description="Disordered" evidence="1">
    <location>
        <begin position="1"/>
        <end position="63"/>
    </location>
</feature>
<reference evidence="2 3" key="1">
    <citation type="journal article" date="2019" name="Sci. Rep.">
        <title>Orb-weaving spider Araneus ventricosus genome elucidates the spidroin gene catalogue.</title>
        <authorList>
            <person name="Kono N."/>
            <person name="Nakamura H."/>
            <person name="Ohtoshi R."/>
            <person name="Moran D.A.P."/>
            <person name="Shinohara A."/>
            <person name="Yoshida Y."/>
            <person name="Fujiwara M."/>
            <person name="Mori M."/>
            <person name="Tomita M."/>
            <person name="Arakawa K."/>
        </authorList>
    </citation>
    <scope>NUCLEOTIDE SEQUENCE [LARGE SCALE GENOMIC DNA]</scope>
</reference>
<proteinExistence type="predicted"/>
<dbReference type="AlphaFoldDB" id="A0A4Y2NXA2"/>
<dbReference type="EMBL" id="BGPR01130264">
    <property type="protein sequence ID" value="GBN44188.1"/>
    <property type="molecule type" value="Genomic_DNA"/>
</dbReference>
<feature type="compositionally biased region" description="Polar residues" evidence="1">
    <location>
        <begin position="1"/>
        <end position="24"/>
    </location>
</feature>
<accession>A0A4Y2NXA2</accession>
<name>A0A4Y2NXA2_ARAVE</name>
<gene>
    <name evidence="2" type="ORF">AVEN_130819_1</name>
</gene>
<feature type="non-terminal residue" evidence="2">
    <location>
        <position position="1"/>
    </location>
</feature>